<name>V4RAB3_9HYPH</name>
<evidence type="ECO:0000313" key="3">
    <source>
        <dbReference type="Proteomes" id="UP000017819"/>
    </source>
</evidence>
<feature type="compositionally biased region" description="Basic residues" evidence="1">
    <location>
        <begin position="9"/>
        <end position="21"/>
    </location>
</feature>
<dbReference type="STRING" id="631454.N177_3184"/>
<dbReference type="EMBL" id="AWXZ01000039">
    <property type="protein sequence ID" value="ESR23116.1"/>
    <property type="molecule type" value="Genomic_DNA"/>
</dbReference>
<keyword evidence="3" id="KW-1185">Reference proteome</keyword>
<protein>
    <submittedName>
        <fullName evidence="2">Uncharacterized protein</fullName>
    </submittedName>
</protein>
<sequence length="41" mass="4618">MECGLIAGGRHRATPARRRRRGYFDSRNPPCAGRAARRYSA</sequence>
<reference evidence="2 3" key="1">
    <citation type="journal article" date="2014" name="Genome Announc.">
        <title>Draft Genome Sequence of Lutibaculum baratangense Strain AMV1T, Isolated from a Mud Volcano in Andamans, India.</title>
        <authorList>
            <person name="Singh A."/>
            <person name="Sreenivas A."/>
            <person name="Sathyanarayana Reddy G."/>
            <person name="Pinnaka A.K."/>
            <person name="Shivaji S."/>
        </authorList>
    </citation>
    <scope>NUCLEOTIDE SEQUENCE [LARGE SCALE GENOMIC DNA]</scope>
    <source>
        <strain evidence="2 3">AMV1</strain>
    </source>
</reference>
<gene>
    <name evidence="2" type="ORF">N177_3184</name>
</gene>
<dbReference type="Proteomes" id="UP000017819">
    <property type="component" value="Unassembled WGS sequence"/>
</dbReference>
<evidence type="ECO:0000256" key="1">
    <source>
        <dbReference type="SAM" id="MobiDB-lite"/>
    </source>
</evidence>
<evidence type="ECO:0000313" key="2">
    <source>
        <dbReference type="EMBL" id="ESR23116.1"/>
    </source>
</evidence>
<organism evidence="2 3">
    <name type="scientific">Lutibaculum baratangense AMV1</name>
    <dbReference type="NCBI Taxonomy" id="631454"/>
    <lineage>
        <taxon>Bacteria</taxon>
        <taxon>Pseudomonadati</taxon>
        <taxon>Pseudomonadota</taxon>
        <taxon>Alphaproteobacteria</taxon>
        <taxon>Hyphomicrobiales</taxon>
        <taxon>Tepidamorphaceae</taxon>
        <taxon>Lutibaculum</taxon>
    </lineage>
</organism>
<proteinExistence type="predicted"/>
<feature type="region of interest" description="Disordered" evidence="1">
    <location>
        <begin position="1"/>
        <end position="41"/>
    </location>
</feature>
<accession>V4RAB3</accession>
<dbReference type="AlphaFoldDB" id="V4RAB3"/>
<comment type="caution">
    <text evidence="2">The sequence shown here is derived from an EMBL/GenBank/DDBJ whole genome shotgun (WGS) entry which is preliminary data.</text>
</comment>